<dbReference type="WBParaSite" id="nRc.2.0.1.t32298-RA">
    <property type="protein sequence ID" value="nRc.2.0.1.t32298-RA"/>
    <property type="gene ID" value="nRc.2.0.1.g32298"/>
</dbReference>
<dbReference type="AlphaFoldDB" id="A0A915K390"/>
<name>A0A915K390_ROMCU</name>
<sequence length="173" mass="19846">MAIKAVPRVCRCRPCPTRDLDAERACQMIKPLEFDEDRDLKRSHSFKNRSANEVYPTVYHHERSGFYRNGCPGATLFAGAGANVTCFLTDYEFCALEDIARCLYLLVILRFAGRLKKYWIAYRIKRPDKHPVCCYSLLDLKTRDISSDGPMAKNLPSADADEGHRWHRPIADC</sequence>
<keyword evidence="1" id="KW-1185">Reference proteome</keyword>
<accession>A0A915K390</accession>
<dbReference type="Proteomes" id="UP000887565">
    <property type="component" value="Unplaced"/>
</dbReference>
<protein>
    <submittedName>
        <fullName evidence="2">Uncharacterized protein</fullName>
    </submittedName>
</protein>
<proteinExistence type="predicted"/>
<reference evidence="2" key="1">
    <citation type="submission" date="2022-11" db="UniProtKB">
        <authorList>
            <consortium name="WormBaseParasite"/>
        </authorList>
    </citation>
    <scope>IDENTIFICATION</scope>
</reference>
<evidence type="ECO:0000313" key="2">
    <source>
        <dbReference type="WBParaSite" id="nRc.2.0.1.t32298-RA"/>
    </source>
</evidence>
<organism evidence="1 2">
    <name type="scientific">Romanomermis culicivorax</name>
    <name type="common">Nematode worm</name>
    <dbReference type="NCBI Taxonomy" id="13658"/>
    <lineage>
        <taxon>Eukaryota</taxon>
        <taxon>Metazoa</taxon>
        <taxon>Ecdysozoa</taxon>
        <taxon>Nematoda</taxon>
        <taxon>Enoplea</taxon>
        <taxon>Dorylaimia</taxon>
        <taxon>Mermithida</taxon>
        <taxon>Mermithoidea</taxon>
        <taxon>Mermithidae</taxon>
        <taxon>Romanomermis</taxon>
    </lineage>
</organism>
<evidence type="ECO:0000313" key="1">
    <source>
        <dbReference type="Proteomes" id="UP000887565"/>
    </source>
</evidence>